<dbReference type="SUPFAM" id="SSF160104">
    <property type="entry name" value="Acetoacetate decarboxylase-like"/>
    <property type="match status" value="1"/>
</dbReference>
<evidence type="ECO:0000313" key="2">
    <source>
        <dbReference type="Proteomes" id="UP000198923"/>
    </source>
</evidence>
<protein>
    <submittedName>
        <fullName evidence="1">Acetoacetate decarboxylase (ADC)</fullName>
    </submittedName>
</protein>
<dbReference type="EMBL" id="FNCN01000006">
    <property type="protein sequence ID" value="SDG65579.1"/>
    <property type="molecule type" value="Genomic_DNA"/>
</dbReference>
<dbReference type="OrthoDB" id="1633687at2"/>
<dbReference type="GO" id="GO:0016829">
    <property type="term" value="F:lyase activity"/>
    <property type="evidence" value="ECO:0007669"/>
    <property type="project" value="InterPro"/>
</dbReference>
<accession>A0A1G7W1L5</accession>
<dbReference type="Gene3D" id="2.40.400.10">
    <property type="entry name" value="Acetoacetate decarboxylase-like"/>
    <property type="match status" value="1"/>
</dbReference>
<dbReference type="Proteomes" id="UP000198923">
    <property type="component" value="Unassembled WGS sequence"/>
</dbReference>
<proteinExistence type="predicted"/>
<dbReference type="InterPro" id="IPR023375">
    <property type="entry name" value="ADC_dom_sf"/>
</dbReference>
<dbReference type="STRING" id="504805.SAMN05421505_106145"/>
<dbReference type="AlphaFoldDB" id="A0A1G7W1L5"/>
<evidence type="ECO:0000313" key="1">
    <source>
        <dbReference type="EMBL" id="SDG65579.1"/>
    </source>
</evidence>
<organism evidence="1 2">
    <name type="scientific">Sinosporangium album</name>
    <dbReference type="NCBI Taxonomy" id="504805"/>
    <lineage>
        <taxon>Bacteria</taxon>
        <taxon>Bacillati</taxon>
        <taxon>Actinomycetota</taxon>
        <taxon>Actinomycetes</taxon>
        <taxon>Streptosporangiales</taxon>
        <taxon>Streptosporangiaceae</taxon>
        <taxon>Sinosporangium</taxon>
    </lineage>
</organism>
<dbReference type="RefSeq" id="WP_093169821.1">
    <property type="nucleotide sequence ID" value="NZ_FNCN01000006.1"/>
</dbReference>
<keyword evidence="2" id="KW-1185">Reference proteome</keyword>
<gene>
    <name evidence="1" type="ORF">SAMN05421505_106145</name>
</gene>
<sequence length="248" mass="26996">MARHEIQGRTITTPVRVHAASLYSASYLVRADPARAVIAYSGLDVTEVVPGKALCSLLFVDHTAGDLGSYHEFGVCFAVRPPGAPRAPGGRRLTAGLDDIRAYGTGAFVHWLPVDQSLTLEAGRSIWGYPKELADIDLRLNSPYKRCVLRTNGRLALDLLIRPGIPTPPPVVLPPIDTYTHHDGITRRVTMRLFARGVRARPGGAHIRLGNHPIAKELSELGLPRRPLFTATAGHISMLIDDAVRVFP</sequence>
<reference evidence="1 2" key="1">
    <citation type="submission" date="2016-10" db="EMBL/GenBank/DDBJ databases">
        <authorList>
            <person name="de Groot N.N."/>
        </authorList>
    </citation>
    <scope>NUCLEOTIDE SEQUENCE [LARGE SCALE GENOMIC DNA]</scope>
    <source>
        <strain evidence="1 2">CPCC 201354</strain>
    </source>
</reference>
<dbReference type="Pfam" id="PF06314">
    <property type="entry name" value="ADC"/>
    <property type="match status" value="1"/>
</dbReference>
<name>A0A1G7W1L5_9ACTN</name>
<dbReference type="InterPro" id="IPR010451">
    <property type="entry name" value="Acetoacetate_decarboxylase"/>
</dbReference>